<dbReference type="Proteomes" id="UP001151081">
    <property type="component" value="Unassembled WGS sequence"/>
</dbReference>
<feature type="transmembrane region" description="Helical" evidence="2">
    <location>
        <begin position="99"/>
        <end position="117"/>
    </location>
</feature>
<protein>
    <submittedName>
        <fullName evidence="3">Uncharacterized protein</fullName>
    </submittedName>
</protein>
<keyword evidence="2" id="KW-0812">Transmembrane</keyword>
<accession>A0A9X3WZV5</accession>
<keyword evidence="2" id="KW-1133">Transmembrane helix</keyword>
<evidence type="ECO:0000256" key="1">
    <source>
        <dbReference type="SAM" id="MobiDB-lite"/>
    </source>
</evidence>
<proteinExistence type="predicted"/>
<feature type="region of interest" description="Disordered" evidence="1">
    <location>
        <begin position="579"/>
        <end position="601"/>
    </location>
</feature>
<evidence type="ECO:0000313" key="4">
    <source>
        <dbReference type="Proteomes" id="UP001151081"/>
    </source>
</evidence>
<feature type="transmembrane region" description="Helical" evidence="2">
    <location>
        <begin position="292"/>
        <end position="313"/>
    </location>
</feature>
<sequence>MVAPVTPRDVGKRLAPYAFPLVVSFALGALAIRGILNRAGRPALPLDDAFIHLQYARRLAEGHFFSYVPGEGYTTGATSLLWPIALAPLYLLGLRGLSFVWATWLLGTLAHAALAVETGRLAHRLAGRAAGAGAMIMCLGFGAFAWFAWSGMETIPFAWMLMRTARVAAAYCEPDPASPAPGRRQAIEVAALGLLTPLVRPEGAVASALAVAALALRPSGEGKPRRLVALVPALGPLLVPLLHLVIAGHAASSTTMVKWLPANPAYDRAGMIAFLQSNLRVLWQSVLDGGEWSAVFVPENFLVPTILGVFALVTRAHRAALPIHGTFVLAIVLATALPCTYLSFLWNRVRYVWPFYAAHFVLLACLAREIGDVARRFVRARAPVTPLVLGLFTGALVTKLPWTLSDLATSARAIDHQQVTLGFWAREKLPADARIGVNDTGAIAYVSDRRTFDVVGLTTEGESRYWTFGAGSRFEHYEKLPAERRPSHFIVYPQWMACPPVLGEELHRETVVDQSILGGPTMIAHEARWDLLGTGALPRVVAPKGALADEIDVSDLESEDTHGYARLGASDQDNVAVMAESPRREDAGSDEDTPAAEIADGGRMRRAVDRFTTNLAQGRAASLVLRASADTDVELVVRAGGIEIGSARLPAGPWVERVVEIPPDRVWARTEIEITPREAGAFHSFHYWLYQ</sequence>
<name>A0A9X3WZV5_9BACT</name>
<feature type="transmembrane region" description="Helical" evidence="2">
    <location>
        <begin position="325"/>
        <end position="345"/>
    </location>
</feature>
<feature type="transmembrane region" description="Helical" evidence="2">
    <location>
        <begin position="228"/>
        <end position="251"/>
    </location>
</feature>
<comment type="caution">
    <text evidence="3">The sequence shown here is derived from an EMBL/GenBank/DDBJ whole genome shotgun (WGS) entry which is preliminary data.</text>
</comment>
<gene>
    <name evidence="3" type="ORF">KEG57_11400</name>
</gene>
<feature type="transmembrane region" description="Helical" evidence="2">
    <location>
        <begin position="17"/>
        <end position="36"/>
    </location>
</feature>
<feature type="transmembrane region" description="Helical" evidence="2">
    <location>
        <begin position="351"/>
        <end position="370"/>
    </location>
</feature>
<feature type="transmembrane region" description="Helical" evidence="2">
    <location>
        <begin position="382"/>
        <end position="402"/>
    </location>
</feature>
<keyword evidence="4" id="KW-1185">Reference proteome</keyword>
<evidence type="ECO:0000256" key="2">
    <source>
        <dbReference type="SAM" id="Phobius"/>
    </source>
</evidence>
<reference evidence="3 4" key="1">
    <citation type="submission" date="2021-04" db="EMBL/GenBank/DDBJ databases">
        <title>Genome analysis of Polyangium sp.</title>
        <authorList>
            <person name="Li Y."/>
            <person name="Wang J."/>
        </authorList>
    </citation>
    <scope>NUCLEOTIDE SEQUENCE [LARGE SCALE GENOMIC DNA]</scope>
    <source>
        <strain evidence="3 4">SDU14</strain>
    </source>
</reference>
<dbReference type="EMBL" id="JAGTJJ010000004">
    <property type="protein sequence ID" value="MDC3981107.1"/>
    <property type="molecule type" value="Genomic_DNA"/>
</dbReference>
<dbReference type="AlphaFoldDB" id="A0A9X3WZV5"/>
<keyword evidence="2" id="KW-0472">Membrane</keyword>
<feature type="transmembrane region" description="Helical" evidence="2">
    <location>
        <begin position="73"/>
        <end position="93"/>
    </location>
</feature>
<organism evidence="3 4">
    <name type="scientific">Polyangium jinanense</name>
    <dbReference type="NCBI Taxonomy" id="2829994"/>
    <lineage>
        <taxon>Bacteria</taxon>
        <taxon>Pseudomonadati</taxon>
        <taxon>Myxococcota</taxon>
        <taxon>Polyangia</taxon>
        <taxon>Polyangiales</taxon>
        <taxon>Polyangiaceae</taxon>
        <taxon>Polyangium</taxon>
    </lineage>
</organism>
<evidence type="ECO:0000313" key="3">
    <source>
        <dbReference type="EMBL" id="MDC3981107.1"/>
    </source>
</evidence>
<feature type="transmembrane region" description="Helical" evidence="2">
    <location>
        <begin position="129"/>
        <end position="149"/>
    </location>
</feature>